<dbReference type="EC" id="3.2.1.8" evidence="9"/>
<dbReference type="PANTHER" id="PTHR31490:SF88">
    <property type="entry name" value="BETA-XYLANASE"/>
    <property type="match status" value="1"/>
</dbReference>
<dbReference type="PROSITE" id="PS51318">
    <property type="entry name" value="TAT"/>
    <property type="match status" value="1"/>
</dbReference>
<evidence type="ECO:0000256" key="8">
    <source>
        <dbReference type="ARBA" id="ARBA00023326"/>
    </source>
</evidence>
<protein>
    <recommendedName>
        <fullName evidence="9">Beta-xylanase</fullName>
        <ecNumber evidence="9">3.2.1.8</ecNumber>
    </recommendedName>
</protein>
<evidence type="ECO:0000256" key="4">
    <source>
        <dbReference type="ARBA" id="ARBA00022729"/>
    </source>
</evidence>
<comment type="catalytic activity">
    <reaction evidence="1 9">
        <text>Endohydrolysis of (1-&gt;4)-beta-D-xylosidic linkages in xylans.</text>
        <dbReference type="EC" id="3.2.1.8"/>
    </reaction>
</comment>
<keyword evidence="6 9" id="KW-0119">Carbohydrate metabolism</keyword>
<keyword evidence="11" id="KW-1185">Reference proteome</keyword>
<dbReference type="AlphaFoldDB" id="A0A2K9NN36"/>
<evidence type="ECO:0000256" key="5">
    <source>
        <dbReference type="ARBA" id="ARBA00022801"/>
    </source>
</evidence>
<gene>
    <name evidence="10" type="ORF">C0V82_25410</name>
</gene>
<dbReference type="Proteomes" id="UP000234752">
    <property type="component" value="Plasmid unnamed2"/>
</dbReference>
<evidence type="ECO:0000256" key="7">
    <source>
        <dbReference type="ARBA" id="ARBA00023295"/>
    </source>
</evidence>
<organism evidence="10 11">
    <name type="scientific">Niveispirillum cyanobacteriorum</name>
    <dbReference type="NCBI Taxonomy" id="1612173"/>
    <lineage>
        <taxon>Bacteria</taxon>
        <taxon>Pseudomonadati</taxon>
        <taxon>Pseudomonadota</taxon>
        <taxon>Alphaproteobacteria</taxon>
        <taxon>Rhodospirillales</taxon>
        <taxon>Azospirillaceae</taxon>
        <taxon>Niveispirillum</taxon>
    </lineage>
</organism>
<keyword evidence="10" id="KW-0614">Plasmid</keyword>
<dbReference type="Gene3D" id="3.20.20.80">
    <property type="entry name" value="Glycosidases"/>
    <property type="match status" value="1"/>
</dbReference>
<dbReference type="KEGG" id="ncb:C0V82_25410"/>
<proteinExistence type="inferred from homology"/>
<comment type="similarity">
    <text evidence="2 9">Belongs to the glycosyl hydrolase 10 (cellulase F) family.</text>
</comment>
<dbReference type="PANTHER" id="PTHR31490">
    <property type="entry name" value="GLYCOSYL HYDROLASE"/>
    <property type="match status" value="1"/>
</dbReference>
<dbReference type="PRINTS" id="PR00134">
    <property type="entry name" value="GLHYDRLASE10"/>
</dbReference>
<keyword evidence="8 9" id="KW-0624">Polysaccharide degradation</keyword>
<name>A0A2K9NN36_9PROT</name>
<dbReference type="EMBL" id="CP025614">
    <property type="protein sequence ID" value="AUN33755.1"/>
    <property type="molecule type" value="Genomic_DNA"/>
</dbReference>
<dbReference type="SUPFAM" id="SSF51445">
    <property type="entry name" value="(Trans)glycosidases"/>
    <property type="match status" value="1"/>
</dbReference>
<evidence type="ECO:0000256" key="9">
    <source>
        <dbReference type="RuleBase" id="RU361174"/>
    </source>
</evidence>
<dbReference type="RefSeq" id="WP_102115258.1">
    <property type="nucleotide sequence ID" value="NZ_BMGN01000009.1"/>
</dbReference>
<dbReference type="Pfam" id="PF00331">
    <property type="entry name" value="Glyco_hydro_10"/>
    <property type="match status" value="1"/>
</dbReference>
<dbReference type="SMART" id="SM00633">
    <property type="entry name" value="Glyco_10"/>
    <property type="match status" value="1"/>
</dbReference>
<accession>A0A2K9NN36</accession>
<evidence type="ECO:0000313" key="11">
    <source>
        <dbReference type="Proteomes" id="UP000234752"/>
    </source>
</evidence>
<dbReference type="GO" id="GO:0031176">
    <property type="term" value="F:endo-1,4-beta-xylanase activity"/>
    <property type="evidence" value="ECO:0007669"/>
    <property type="project" value="UniProtKB-EC"/>
</dbReference>
<keyword evidence="3" id="KW-0858">Xylan degradation</keyword>
<keyword evidence="5 9" id="KW-0378">Hydrolase</keyword>
<dbReference type="InterPro" id="IPR044846">
    <property type="entry name" value="GH10"/>
</dbReference>
<dbReference type="GO" id="GO:0045493">
    <property type="term" value="P:xylan catabolic process"/>
    <property type="evidence" value="ECO:0007669"/>
    <property type="project" value="UniProtKB-KW"/>
</dbReference>
<evidence type="ECO:0000313" key="10">
    <source>
        <dbReference type="EMBL" id="AUN33755.1"/>
    </source>
</evidence>
<dbReference type="InterPro" id="IPR017853">
    <property type="entry name" value="GH"/>
</dbReference>
<dbReference type="PROSITE" id="PS51760">
    <property type="entry name" value="GH10_2"/>
    <property type="match status" value="1"/>
</dbReference>
<sequence>MNPCLSRRQVLMTALAASAAAALPAFAVAPGPSLNDLAVATGRRFGSCVGTGRPGTLTGSFADPAYRDLLVAECGLLVPENELKWGALRPAADVFTFDRAERLLAFAKEKNLAFRGHTLLWHHVKWLPNWLNSHNFGPDPVKGVEKMLTDHVAMVAGSHKDRITSWDVVNEAVDADTGLMRETAFTRHIPAEKVLDITFHKAREVLPKGQLVYNDYMSWEPGHAKHRDGVLRLLEGFRKRGTPVDALGVQSHIMVVDGGPKYEETAWRRFIDEVVGMGYDLLITEFDVNDKGLPADIAARDKGVADYARAYLDMMLSYKQTGDVLVWGMVNKYSWLQGFTPRADKQKQRCCPYDDAFQPTPLREAIAASLRGAVKHG</sequence>
<geneLocation type="plasmid" evidence="10 11">
    <name>unnamed2</name>
</geneLocation>
<dbReference type="InterPro" id="IPR001000">
    <property type="entry name" value="GH10_dom"/>
</dbReference>
<evidence type="ECO:0000256" key="1">
    <source>
        <dbReference type="ARBA" id="ARBA00000681"/>
    </source>
</evidence>
<keyword evidence="7 9" id="KW-0326">Glycosidase</keyword>
<evidence type="ECO:0000256" key="3">
    <source>
        <dbReference type="ARBA" id="ARBA00022651"/>
    </source>
</evidence>
<evidence type="ECO:0000256" key="2">
    <source>
        <dbReference type="ARBA" id="ARBA00007495"/>
    </source>
</evidence>
<reference evidence="10 11" key="1">
    <citation type="submission" date="2017-12" db="EMBL/GenBank/DDBJ databases">
        <title>Genomes of bacteria within cyanobacterial aggregates.</title>
        <authorList>
            <person name="Cai H."/>
        </authorList>
    </citation>
    <scope>NUCLEOTIDE SEQUENCE [LARGE SCALE GENOMIC DNA]</scope>
    <source>
        <strain evidence="10 11">TH16</strain>
        <plasmid evidence="10 11">unnamed2</plasmid>
    </source>
</reference>
<dbReference type="OrthoDB" id="9815836at2"/>
<evidence type="ECO:0000256" key="6">
    <source>
        <dbReference type="ARBA" id="ARBA00023277"/>
    </source>
</evidence>
<dbReference type="InterPro" id="IPR006311">
    <property type="entry name" value="TAT_signal"/>
</dbReference>
<keyword evidence="4" id="KW-0732">Signal</keyword>